<reference evidence="2" key="1">
    <citation type="submission" date="2022-01" db="EMBL/GenBank/DDBJ databases">
        <title>Draft genome of Methanogenium marinum DSM 15558.</title>
        <authorList>
            <person name="Chen S.-C."/>
            <person name="You Y.-T."/>
        </authorList>
    </citation>
    <scope>NUCLEOTIDE SEQUENCE</scope>
    <source>
        <strain evidence="2">DSM 15558</strain>
    </source>
</reference>
<evidence type="ECO:0000256" key="1">
    <source>
        <dbReference type="SAM" id="Phobius"/>
    </source>
</evidence>
<dbReference type="EMBL" id="JAKELO010000002">
    <property type="protein sequence ID" value="MDE4907422.1"/>
    <property type="molecule type" value="Genomic_DNA"/>
</dbReference>
<feature type="transmembrane region" description="Helical" evidence="1">
    <location>
        <begin position="69"/>
        <end position="87"/>
    </location>
</feature>
<dbReference type="AlphaFoldDB" id="A0A9Q4PY85"/>
<keyword evidence="1" id="KW-0472">Membrane</keyword>
<proteinExistence type="predicted"/>
<comment type="caution">
    <text evidence="2">The sequence shown here is derived from an EMBL/GenBank/DDBJ whole genome shotgun (WGS) entry which is preliminary data.</text>
</comment>
<organism evidence="2 3">
    <name type="scientific">Methanogenium marinum</name>
    <dbReference type="NCBI Taxonomy" id="348610"/>
    <lineage>
        <taxon>Archaea</taxon>
        <taxon>Methanobacteriati</taxon>
        <taxon>Methanobacteriota</taxon>
        <taxon>Stenosarchaea group</taxon>
        <taxon>Methanomicrobia</taxon>
        <taxon>Methanomicrobiales</taxon>
        <taxon>Methanomicrobiaceae</taxon>
        <taxon>Methanogenium</taxon>
    </lineage>
</organism>
<keyword evidence="1" id="KW-1133">Transmembrane helix</keyword>
<gene>
    <name evidence="2" type="ORF">L0665_02150</name>
</gene>
<protein>
    <recommendedName>
        <fullName evidence="4">TFIIB-type zinc ribbon-containing protein</fullName>
    </recommendedName>
</protein>
<keyword evidence="3" id="KW-1185">Reference proteome</keyword>
<evidence type="ECO:0000313" key="3">
    <source>
        <dbReference type="Proteomes" id="UP001143747"/>
    </source>
</evidence>
<keyword evidence="1" id="KW-0812">Transmembrane</keyword>
<evidence type="ECO:0008006" key="4">
    <source>
        <dbReference type="Google" id="ProtNLM"/>
    </source>
</evidence>
<name>A0A9Q4PY85_9EURY</name>
<sequence>MIRCPRCNSKEIYSVAGGYGGNYYRCKKCGYSGALVVEYDDDIAPEEEHELQAEYHEEMREYEKRRQPLVWILIALIIFAIIYYIRFR</sequence>
<dbReference type="Proteomes" id="UP001143747">
    <property type="component" value="Unassembled WGS sequence"/>
</dbReference>
<dbReference type="RefSeq" id="WP_274924072.1">
    <property type="nucleotide sequence ID" value="NZ_JAKELO010000002.1"/>
</dbReference>
<evidence type="ECO:0000313" key="2">
    <source>
        <dbReference type="EMBL" id="MDE4907422.1"/>
    </source>
</evidence>
<accession>A0A9Q4PY85</accession>